<accession>A0A434A069</accession>
<dbReference type="AlphaFoldDB" id="A0A434A069"/>
<gene>
    <name evidence="1" type="ORF">D0817_24645</name>
</gene>
<name>A0A434A069_9FLAO</name>
<evidence type="ECO:0000313" key="1">
    <source>
        <dbReference type="EMBL" id="RUT67755.1"/>
    </source>
</evidence>
<comment type="caution">
    <text evidence="1">The sequence shown here is derived from an EMBL/GenBank/DDBJ whole genome shotgun (WGS) entry which is preliminary data.</text>
</comment>
<protein>
    <recommendedName>
        <fullName evidence="3">TIGR03067 domain-containing protein</fullName>
    </recommendedName>
</protein>
<proteinExistence type="predicted"/>
<evidence type="ECO:0000313" key="2">
    <source>
        <dbReference type="Proteomes" id="UP000288102"/>
    </source>
</evidence>
<dbReference type="Proteomes" id="UP000288102">
    <property type="component" value="Unassembled WGS sequence"/>
</dbReference>
<reference evidence="2" key="1">
    <citation type="journal article" date="2019" name="Syst. Appl. Microbiol.">
        <title>Flavobacterium circumlabens sp. nov. and Flavobacterium cupreum sp. nov., two psychrotrophic species isolated from Antarctic environmental samples.</title>
        <authorList>
            <person name="Kralova S."/>
            <person name="Busse H.-J."/>
            <person name="Svec P."/>
            <person name="Maslanova I."/>
            <person name="Stankova E."/>
            <person name="Bartak M."/>
            <person name="Sedlacek I."/>
        </authorList>
    </citation>
    <scope>NUCLEOTIDE SEQUENCE [LARGE SCALE GENOMIC DNA]</scope>
    <source>
        <strain evidence="2">CCM 8825</strain>
    </source>
</reference>
<sequence length="120" mass="13910">MGFSQETKTFDSKLVGCWRGSEADQQQKGTTKYWVACRFEDGKSTLLFIAIDKKGKVTQMTENGKWWVENGKFHELHNYDGVADVYDYEVVDNSIKFTGVDVMGDKETKYSFFDYKIEED</sequence>
<dbReference type="EMBL" id="QWDM01000031">
    <property type="protein sequence ID" value="RUT67755.1"/>
    <property type="molecule type" value="Genomic_DNA"/>
</dbReference>
<keyword evidence="2" id="KW-1185">Reference proteome</keyword>
<evidence type="ECO:0008006" key="3">
    <source>
        <dbReference type="Google" id="ProtNLM"/>
    </source>
</evidence>
<organism evidence="1 2">
    <name type="scientific">Flavobacterium cupreum</name>
    <dbReference type="NCBI Taxonomy" id="2133766"/>
    <lineage>
        <taxon>Bacteria</taxon>
        <taxon>Pseudomonadati</taxon>
        <taxon>Bacteroidota</taxon>
        <taxon>Flavobacteriia</taxon>
        <taxon>Flavobacteriales</taxon>
        <taxon>Flavobacteriaceae</taxon>
        <taxon>Flavobacterium</taxon>
    </lineage>
</organism>